<sequence length="151" mass="16529">MPSNIYLKIDKARGASKSADFKGQIEVFSFSHTISFPMTSGERSNEGDDRHGRTQHEAFTIVKKADDASPNLFLYCSSGEEVGKATISILGNNKSKIFSFELDKVFITSVSISGGPEDDPMETVMLSYSSIKWTEGASNSTGWDLETNAKK</sequence>
<evidence type="ECO:0000313" key="1">
    <source>
        <dbReference type="EMBL" id="WNG46155.1"/>
    </source>
</evidence>
<dbReference type="PANTHER" id="PTHR36152:SF1">
    <property type="entry name" value="UBIQUITIN-LIKE DOMAIN-CONTAINING PROTEIN"/>
    <property type="match status" value="1"/>
</dbReference>
<reference evidence="1 2" key="1">
    <citation type="submission" date="2019-08" db="EMBL/GenBank/DDBJ databases">
        <title>Archangium and Cystobacter genomes.</title>
        <authorList>
            <person name="Chen I.-C.K."/>
            <person name="Wielgoss S."/>
        </authorList>
    </citation>
    <scope>NUCLEOTIDE SEQUENCE [LARGE SCALE GENOMIC DNA]</scope>
    <source>
        <strain evidence="1 2">Cbm 6</strain>
    </source>
</reference>
<dbReference type="PANTHER" id="PTHR36152">
    <property type="entry name" value="CYTOPLASMIC PROTEIN-RELATED"/>
    <property type="match status" value="1"/>
</dbReference>
<dbReference type="InterPro" id="IPR008514">
    <property type="entry name" value="T6SS_Hcp"/>
</dbReference>
<dbReference type="SUPFAM" id="SSF141452">
    <property type="entry name" value="Hcp1-like"/>
    <property type="match status" value="1"/>
</dbReference>
<gene>
    <name evidence="1" type="ORF">F0U60_20075</name>
</gene>
<name>A0ABY9WUG9_9BACT</name>
<dbReference type="RefSeq" id="WP_395822327.1">
    <property type="nucleotide sequence ID" value="NZ_CP043494.1"/>
</dbReference>
<dbReference type="InterPro" id="IPR036624">
    <property type="entry name" value="Hcp1-lik_sf"/>
</dbReference>
<dbReference type="EMBL" id="CP043494">
    <property type="protein sequence ID" value="WNG46155.1"/>
    <property type="molecule type" value="Genomic_DNA"/>
</dbReference>
<proteinExistence type="predicted"/>
<organism evidence="1 2">
    <name type="scientific">Archangium minus</name>
    <dbReference type="NCBI Taxonomy" id="83450"/>
    <lineage>
        <taxon>Bacteria</taxon>
        <taxon>Pseudomonadati</taxon>
        <taxon>Myxococcota</taxon>
        <taxon>Myxococcia</taxon>
        <taxon>Myxococcales</taxon>
        <taxon>Cystobacterineae</taxon>
        <taxon>Archangiaceae</taxon>
        <taxon>Archangium</taxon>
    </lineage>
</organism>
<dbReference type="Pfam" id="PF05638">
    <property type="entry name" value="T6SS_HCP"/>
    <property type="match status" value="1"/>
</dbReference>
<evidence type="ECO:0000313" key="2">
    <source>
        <dbReference type="Proteomes" id="UP001611383"/>
    </source>
</evidence>
<accession>A0ABY9WUG9</accession>
<protein>
    <submittedName>
        <fullName evidence="1">Type VI secretion system tube protein Hcp</fullName>
    </submittedName>
</protein>
<dbReference type="InterPro" id="IPR053165">
    <property type="entry name" value="HSI-I_assembly_Hcp1"/>
</dbReference>
<dbReference type="Proteomes" id="UP001611383">
    <property type="component" value="Chromosome"/>
</dbReference>
<dbReference type="Gene3D" id="2.30.110.20">
    <property type="entry name" value="Hcp1-like"/>
    <property type="match status" value="1"/>
</dbReference>
<keyword evidence="2" id="KW-1185">Reference proteome</keyword>